<evidence type="ECO:0000313" key="2">
    <source>
        <dbReference type="Proteomes" id="UP001157114"/>
    </source>
</evidence>
<gene>
    <name evidence="1" type="ORF">MU1_07860</name>
</gene>
<keyword evidence="2" id="KW-1185">Reference proteome</keyword>
<accession>A0ABQ6GBI6</accession>
<evidence type="ECO:0000313" key="1">
    <source>
        <dbReference type="EMBL" id="GLX66442.1"/>
    </source>
</evidence>
<dbReference type="EMBL" id="BSSQ01000003">
    <property type="protein sequence ID" value="GLX66442.1"/>
    <property type="molecule type" value="Genomic_DNA"/>
</dbReference>
<dbReference type="Proteomes" id="UP001157114">
    <property type="component" value="Unassembled WGS sequence"/>
</dbReference>
<organism evidence="1 2">
    <name type="scientific">Paenibacillus glycanilyticus</name>
    <dbReference type="NCBI Taxonomy" id="126569"/>
    <lineage>
        <taxon>Bacteria</taxon>
        <taxon>Bacillati</taxon>
        <taxon>Bacillota</taxon>
        <taxon>Bacilli</taxon>
        <taxon>Bacillales</taxon>
        <taxon>Paenibacillaceae</taxon>
        <taxon>Paenibacillus</taxon>
    </lineage>
</organism>
<comment type="caution">
    <text evidence="1">The sequence shown here is derived from an EMBL/GenBank/DDBJ whole genome shotgun (WGS) entry which is preliminary data.</text>
</comment>
<reference evidence="1 2" key="1">
    <citation type="submission" date="2023-03" db="EMBL/GenBank/DDBJ databases">
        <title>Draft genome sequence of the bacteria which degrade cell wall of Tricholomamatutake.</title>
        <authorList>
            <person name="Konishi Y."/>
            <person name="Fukuta Y."/>
            <person name="Shirasaka N."/>
        </authorList>
    </citation>
    <scope>NUCLEOTIDE SEQUENCE [LARGE SCALE GENOMIC DNA]</scope>
    <source>
        <strain evidence="2">mu1</strain>
    </source>
</reference>
<sequence>MTKQYLNEKRHAKWGIHLTRRFSFIYFCSLAVPEAGRLVPYLDRPVPYLGHPVPYPGRLGLGHDPDLLAMVLPKADRPMADVEAAEGPIPTMADAEAASPTMVEVAMAEAETRRAE</sequence>
<name>A0ABQ6GBI6_9BACL</name>
<proteinExistence type="predicted"/>
<protein>
    <submittedName>
        <fullName evidence="1">Uncharacterized protein</fullName>
    </submittedName>
</protein>